<dbReference type="SUPFAM" id="SSF49899">
    <property type="entry name" value="Concanavalin A-like lectins/glucanases"/>
    <property type="match status" value="1"/>
</dbReference>
<dbReference type="InterPro" id="IPR013320">
    <property type="entry name" value="ConA-like_dom_sf"/>
</dbReference>
<dbReference type="OrthoDB" id="9808724at2"/>
<name>A0A512DAW5_9CELL</name>
<evidence type="ECO:0000313" key="2">
    <source>
        <dbReference type="EMBL" id="GEO33626.1"/>
    </source>
</evidence>
<dbReference type="Proteomes" id="UP000321181">
    <property type="component" value="Unassembled WGS sequence"/>
</dbReference>
<dbReference type="PANTHER" id="PTHR35332">
    <property type="entry name" value="REGULATION OF ENOLASE PROTEIN 1"/>
    <property type="match status" value="1"/>
</dbReference>
<sequence>MSLDETRTDDPSWPGAPGAAAWLNPPVQVERTGDGLVVTAAEGSDFWRTTAYGFTHDSGHALLAPFAEGTAVEVTFVLDYGEQFDQAGVLVRQDERTWTKAGVEVSDGEPQVGAVVTREHSDWSVGPVPDWAGREVTVRASRSGDALTVRARAAGSPWRLVRVSPLDPGADLLAGPFCCAPTRAGLRVRFTRVATTTADASLHAG</sequence>
<feature type="region of interest" description="Disordered" evidence="1">
    <location>
        <begin position="1"/>
        <end position="22"/>
    </location>
</feature>
<dbReference type="Gene3D" id="2.60.120.200">
    <property type="match status" value="1"/>
</dbReference>
<evidence type="ECO:0000313" key="3">
    <source>
        <dbReference type="Proteomes" id="UP000321181"/>
    </source>
</evidence>
<dbReference type="PANTHER" id="PTHR35332:SF2">
    <property type="entry name" value="REGULATION OF ENOLASE PROTEIN 1"/>
    <property type="match status" value="1"/>
</dbReference>
<dbReference type="EMBL" id="BJYY01000011">
    <property type="protein sequence ID" value="GEO33626.1"/>
    <property type="molecule type" value="Genomic_DNA"/>
</dbReference>
<feature type="compositionally biased region" description="Basic and acidic residues" evidence="1">
    <location>
        <begin position="1"/>
        <end position="10"/>
    </location>
</feature>
<reference evidence="2 3" key="1">
    <citation type="submission" date="2019-07" db="EMBL/GenBank/DDBJ databases">
        <title>Whole genome shotgun sequence of Cellulomonas aerilata NBRC 106308.</title>
        <authorList>
            <person name="Hosoyama A."/>
            <person name="Uohara A."/>
            <person name="Ohji S."/>
            <person name="Ichikawa N."/>
        </authorList>
    </citation>
    <scope>NUCLEOTIDE SEQUENCE [LARGE SCALE GENOMIC DNA]</scope>
    <source>
        <strain evidence="2 3">NBRC 106308</strain>
    </source>
</reference>
<evidence type="ECO:0008006" key="4">
    <source>
        <dbReference type="Google" id="ProtNLM"/>
    </source>
</evidence>
<gene>
    <name evidence="2" type="ORF">CAE01nite_13510</name>
</gene>
<organism evidence="2 3">
    <name type="scientific">Cellulomonas aerilata</name>
    <dbReference type="NCBI Taxonomy" id="515326"/>
    <lineage>
        <taxon>Bacteria</taxon>
        <taxon>Bacillati</taxon>
        <taxon>Actinomycetota</taxon>
        <taxon>Actinomycetes</taxon>
        <taxon>Micrococcales</taxon>
        <taxon>Cellulomonadaceae</taxon>
        <taxon>Cellulomonas</taxon>
    </lineage>
</organism>
<protein>
    <recommendedName>
        <fullName evidence="4">DUF1349 domain-containing protein</fullName>
    </recommendedName>
</protein>
<dbReference type="Pfam" id="PF07081">
    <property type="entry name" value="DUF1349"/>
    <property type="match status" value="1"/>
</dbReference>
<dbReference type="InterPro" id="IPR009784">
    <property type="entry name" value="DUF1349"/>
</dbReference>
<accession>A0A512DAW5</accession>
<comment type="caution">
    <text evidence="2">The sequence shown here is derived from an EMBL/GenBank/DDBJ whole genome shotgun (WGS) entry which is preliminary data.</text>
</comment>
<keyword evidence="3" id="KW-1185">Reference proteome</keyword>
<dbReference type="AlphaFoldDB" id="A0A512DAW5"/>
<feature type="compositionally biased region" description="Low complexity" evidence="1">
    <location>
        <begin position="13"/>
        <end position="22"/>
    </location>
</feature>
<evidence type="ECO:0000256" key="1">
    <source>
        <dbReference type="SAM" id="MobiDB-lite"/>
    </source>
</evidence>
<proteinExistence type="predicted"/>